<feature type="region of interest" description="Disordered" evidence="1">
    <location>
        <begin position="107"/>
        <end position="126"/>
    </location>
</feature>
<evidence type="ECO:0000256" key="1">
    <source>
        <dbReference type="SAM" id="MobiDB-lite"/>
    </source>
</evidence>
<dbReference type="EMBL" id="JARJLG010000194">
    <property type="protein sequence ID" value="KAJ7729999.1"/>
    <property type="molecule type" value="Genomic_DNA"/>
</dbReference>
<accession>A0AAD7MSG3</accession>
<organism evidence="2 3">
    <name type="scientific">Mycena maculata</name>
    <dbReference type="NCBI Taxonomy" id="230809"/>
    <lineage>
        <taxon>Eukaryota</taxon>
        <taxon>Fungi</taxon>
        <taxon>Dikarya</taxon>
        <taxon>Basidiomycota</taxon>
        <taxon>Agaricomycotina</taxon>
        <taxon>Agaricomycetes</taxon>
        <taxon>Agaricomycetidae</taxon>
        <taxon>Agaricales</taxon>
        <taxon>Marasmiineae</taxon>
        <taxon>Mycenaceae</taxon>
        <taxon>Mycena</taxon>
    </lineage>
</organism>
<sequence>MQGPVKVLLLHAQPVHGWHAKVPEETSGKTETLPLSLRTCPHIIMKRERLRLRHQSPLHLLSLLPLLVQLPQLASPRRELSLISDLVLDLDLKPSVPLVLLPPSVPRISSSSAPSTPPLLASPSGAARPSMSSNVLCHCPQPASCILGTGALAAGANMCMRAAVAATTGGPGLTHCLLPVLPSDSALPPILVFLCCQVASWSLISACVLLRVSQVPGSSVGKYL</sequence>
<dbReference type="AlphaFoldDB" id="A0AAD7MSG3"/>
<dbReference type="Proteomes" id="UP001215280">
    <property type="component" value="Unassembled WGS sequence"/>
</dbReference>
<evidence type="ECO:0000313" key="3">
    <source>
        <dbReference type="Proteomes" id="UP001215280"/>
    </source>
</evidence>
<proteinExistence type="predicted"/>
<gene>
    <name evidence="2" type="ORF">DFH07DRAFT_969315</name>
</gene>
<keyword evidence="3" id="KW-1185">Reference proteome</keyword>
<evidence type="ECO:0000313" key="2">
    <source>
        <dbReference type="EMBL" id="KAJ7729999.1"/>
    </source>
</evidence>
<comment type="caution">
    <text evidence="2">The sequence shown here is derived from an EMBL/GenBank/DDBJ whole genome shotgun (WGS) entry which is preliminary data.</text>
</comment>
<protein>
    <submittedName>
        <fullName evidence="2">Uncharacterized protein</fullName>
    </submittedName>
</protein>
<reference evidence="2" key="1">
    <citation type="submission" date="2023-03" db="EMBL/GenBank/DDBJ databases">
        <title>Massive genome expansion in bonnet fungi (Mycena s.s.) driven by repeated elements and novel gene families across ecological guilds.</title>
        <authorList>
            <consortium name="Lawrence Berkeley National Laboratory"/>
            <person name="Harder C.B."/>
            <person name="Miyauchi S."/>
            <person name="Viragh M."/>
            <person name="Kuo A."/>
            <person name="Thoen E."/>
            <person name="Andreopoulos B."/>
            <person name="Lu D."/>
            <person name="Skrede I."/>
            <person name="Drula E."/>
            <person name="Henrissat B."/>
            <person name="Morin E."/>
            <person name="Kohler A."/>
            <person name="Barry K."/>
            <person name="LaButti K."/>
            <person name="Morin E."/>
            <person name="Salamov A."/>
            <person name="Lipzen A."/>
            <person name="Mereny Z."/>
            <person name="Hegedus B."/>
            <person name="Baldrian P."/>
            <person name="Stursova M."/>
            <person name="Weitz H."/>
            <person name="Taylor A."/>
            <person name="Grigoriev I.V."/>
            <person name="Nagy L.G."/>
            <person name="Martin F."/>
            <person name="Kauserud H."/>
        </authorList>
    </citation>
    <scope>NUCLEOTIDE SEQUENCE</scope>
    <source>
        <strain evidence="2">CBHHK188m</strain>
    </source>
</reference>
<name>A0AAD7MSG3_9AGAR</name>